<organism evidence="5 6">
    <name type="scientific">Oidiodendron maius (strain Zn)</name>
    <dbReference type="NCBI Taxonomy" id="913774"/>
    <lineage>
        <taxon>Eukaryota</taxon>
        <taxon>Fungi</taxon>
        <taxon>Dikarya</taxon>
        <taxon>Ascomycota</taxon>
        <taxon>Pezizomycotina</taxon>
        <taxon>Leotiomycetes</taxon>
        <taxon>Leotiomycetes incertae sedis</taxon>
        <taxon>Myxotrichaceae</taxon>
        <taxon>Oidiodendron</taxon>
    </lineage>
</organism>
<dbReference type="Proteomes" id="UP000054321">
    <property type="component" value="Unassembled WGS sequence"/>
</dbReference>
<sequence>MNVWPTDWAKICFIEANKLWFYSLMCSIMGSCLQLWYTASVKQSAGKAEKSGEKLSNEGRAKTHIQRAKVSEKAGINKTHLLCLLRSIVIDASDLFLPGAVTGWLVTGPLTVGVATIISTTLSSKDIWDKYGG</sequence>
<evidence type="ECO:0000256" key="3">
    <source>
        <dbReference type="ARBA" id="ARBA00046271"/>
    </source>
</evidence>
<gene>
    <name evidence="5" type="ORF">OIDMADRAFT_17773</name>
</gene>
<evidence type="ECO:0000256" key="1">
    <source>
        <dbReference type="ARBA" id="ARBA00023136"/>
    </source>
</evidence>
<dbReference type="AlphaFoldDB" id="A0A0C3H9K0"/>
<keyword evidence="6" id="KW-1185">Reference proteome</keyword>
<evidence type="ECO:0000256" key="2">
    <source>
        <dbReference type="ARBA" id="ARBA00023140"/>
    </source>
</evidence>
<keyword evidence="1 4" id="KW-0472">Membrane</keyword>
<evidence type="ECO:0000313" key="6">
    <source>
        <dbReference type="Proteomes" id="UP000054321"/>
    </source>
</evidence>
<feature type="transmembrane region" description="Helical" evidence="4">
    <location>
        <begin position="20"/>
        <end position="37"/>
    </location>
</feature>
<keyword evidence="4" id="KW-1133">Transmembrane helix</keyword>
<keyword evidence="2" id="KW-0576">Peroxisome</keyword>
<dbReference type="InParanoid" id="A0A0C3H9K0"/>
<accession>A0A0C3H9K0</accession>
<protein>
    <submittedName>
        <fullName evidence="5">Uncharacterized protein</fullName>
    </submittedName>
</protein>
<proteinExistence type="predicted"/>
<dbReference type="OrthoDB" id="3636394at2759"/>
<evidence type="ECO:0000256" key="4">
    <source>
        <dbReference type="SAM" id="Phobius"/>
    </source>
</evidence>
<dbReference type="Pfam" id="PF05648">
    <property type="entry name" value="PEX11"/>
    <property type="match status" value="1"/>
</dbReference>
<keyword evidence="4" id="KW-0812">Transmembrane</keyword>
<dbReference type="GO" id="GO:0005778">
    <property type="term" value="C:peroxisomal membrane"/>
    <property type="evidence" value="ECO:0007669"/>
    <property type="project" value="UniProtKB-SubCell"/>
</dbReference>
<dbReference type="GO" id="GO:0016559">
    <property type="term" value="P:peroxisome fission"/>
    <property type="evidence" value="ECO:0007669"/>
    <property type="project" value="InterPro"/>
</dbReference>
<reference evidence="6" key="2">
    <citation type="submission" date="2015-01" db="EMBL/GenBank/DDBJ databases">
        <title>Evolutionary Origins and Diversification of the Mycorrhizal Mutualists.</title>
        <authorList>
            <consortium name="DOE Joint Genome Institute"/>
            <consortium name="Mycorrhizal Genomics Consortium"/>
            <person name="Kohler A."/>
            <person name="Kuo A."/>
            <person name="Nagy L.G."/>
            <person name="Floudas D."/>
            <person name="Copeland A."/>
            <person name="Barry K.W."/>
            <person name="Cichocki N."/>
            <person name="Veneault-Fourrey C."/>
            <person name="LaButti K."/>
            <person name="Lindquist E.A."/>
            <person name="Lipzen A."/>
            <person name="Lundell T."/>
            <person name="Morin E."/>
            <person name="Murat C."/>
            <person name="Riley R."/>
            <person name="Ohm R."/>
            <person name="Sun H."/>
            <person name="Tunlid A."/>
            <person name="Henrissat B."/>
            <person name="Grigoriev I.V."/>
            <person name="Hibbett D.S."/>
            <person name="Martin F."/>
        </authorList>
    </citation>
    <scope>NUCLEOTIDE SEQUENCE [LARGE SCALE GENOMIC DNA]</scope>
    <source>
        <strain evidence="6">Zn</strain>
    </source>
</reference>
<dbReference type="InterPro" id="IPR008733">
    <property type="entry name" value="PEX11"/>
</dbReference>
<evidence type="ECO:0000313" key="5">
    <source>
        <dbReference type="EMBL" id="KIN04931.1"/>
    </source>
</evidence>
<dbReference type="EMBL" id="KN832872">
    <property type="protein sequence ID" value="KIN04931.1"/>
    <property type="molecule type" value="Genomic_DNA"/>
</dbReference>
<name>A0A0C3H9K0_OIDMZ</name>
<dbReference type="HOGENOM" id="CLU_049216_1_2_1"/>
<comment type="subcellular location">
    <subcellularLocation>
        <location evidence="3">Peroxisome membrane</location>
    </subcellularLocation>
</comment>
<reference evidence="5 6" key="1">
    <citation type="submission" date="2014-04" db="EMBL/GenBank/DDBJ databases">
        <authorList>
            <consortium name="DOE Joint Genome Institute"/>
            <person name="Kuo A."/>
            <person name="Martino E."/>
            <person name="Perotto S."/>
            <person name="Kohler A."/>
            <person name="Nagy L.G."/>
            <person name="Floudas D."/>
            <person name="Copeland A."/>
            <person name="Barry K.W."/>
            <person name="Cichocki N."/>
            <person name="Veneault-Fourrey C."/>
            <person name="LaButti K."/>
            <person name="Lindquist E.A."/>
            <person name="Lipzen A."/>
            <person name="Lundell T."/>
            <person name="Morin E."/>
            <person name="Murat C."/>
            <person name="Sun H."/>
            <person name="Tunlid A."/>
            <person name="Henrissat B."/>
            <person name="Grigoriev I.V."/>
            <person name="Hibbett D.S."/>
            <person name="Martin F."/>
            <person name="Nordberg H.P."/>
            <person name="Cantor M.N."/>
            <person name="Hua S.X."/>
        </authorList>
    </citation>
    <scope>NUCLEOTIDE SEQUENCE [LARGE SCALE GENOMIC DNA]</scope>
    <source>
        <strain evidence="5 6">Zn</strain>
    </source>
</reference>